<protein>
    <submittedName>
        <fullName evidence="3">Hypothetical_protein</fullName>
    </submittedName>
</protein>
<dbReference type="EMBL" id="CAXDID020000066">
    <property type="protein sequence ID" value="CAL6012443.1"/>
    <property type="molecule type" value="Genomic_DNA"/>
</dbReference>
<keyword evidence="4" id="KW-1185">Reference proteome</keyword>
<evidence type="ECO:0000313" key="3">
    <source>
        <dbReference type="EMBL" id="CAL6012443.1"/>
    </source>
</evidence>
<evidence type="ECO:0000313" key="2">
    <source>
        <dbReference type="EMBL" id="CAI9945598.1"/>
    </source>
</evidence>
<feature type="compositionally biased region" description="Low complexity" evidence="1">
    <location>
        <begin position="201"/>
        <end position="214"/>
    </location>
</feature>
<feature type="compositionally biased region" description="Polar residues" evidence="1">
    <location>
        <begin position="186"/>
        <end position="196"/>
    </location>
</feature>
<dbReference type="AlphaFoldDB" id="A0AA86UNI4"/>
<feature type="region of interest" description="Disordered" evidence="1">
    <location>
        <begin position="1"/>
        <end position="23"/>
    </location>
</feature>
<dbReference type="Proteomes" id="UP001642409">
    <property type="component" value="Unassembled WGS sequence"/>
</dbReference>
<dbReference type="EMBL" id="CATOUU010000747">
    <property type="protein sequence ID" value="CAI9945598.1"/>
    <property type="molecule type" value="Genomic_DNA"/>
</dbReference>
<sequence length="245" mass="28453">MSANQDLPQEQPNNNPQPQQVNQELIDIKLAIEQQKKRGDALKQQLLQQSDIQQLIKQHTIQLETKDQIISQYQAEISKFKQLIINAEQTKQLMTSKQTQTLFQEFKLFTEADKKQAVLKYVENGTQSYLTERDKIYKQHGILLPNVEAVERFKQEYIKRIQEEEKKKEKQQASSKESQNKEQSQMENNGKLNQNQEKQHQIITQSQQTATQQQAATVLLPETGNLVIQPAQLITNTNQDEIAKE</sequence>
<evidence type="ECO:0000256" key="1">
    <source>
        <dbReference type="SAM" id="MobiDB-lite"/>
    </source>
</evidence>
<proteinExistence type="predicted"/>
<evidence type="ECO:0000313" key="4">
    <source>
        <dbReference type="Proteomes" id="UP001642409"/>
    </source>
</evidence>
<reference evidence="3 4" key="2">
    <citation type="submission" date="2024-07" db="EMBL/GenBank/DDBJ databases">
        <authorList>
            <person name="Akdeniz Z."/>
        </authorList>
    </citation>
    <scope>NUCLEOTIDE SEQUENCE [LARGE SCALE GENOMIC DNA]</scope>
</reference>
<feature type="compositionally biased region" description="Low complexity" evidence="1">
    <location>
        <begin position="172"/>
        <end position="185"/>
    </location>
</feature>
<organism evidence="2">
    <name type="scientific">Hexamita inflata</name>
    <dbReference type="NCBI Taxonomy" id="28002"/>
    <lineage>
        <taxon>Eukaryota</taxon>
        <taxon>Metamonada</taxon>
        <taxon>Diplomonadida</taxon>
        <taxon>Hexamitidae</taxon>
        <taxon>Hexamitinae</taxon>
        <taxon>Hexamita</taxon>
    </lineage>
</organism>
<accession>A0AA86UNI4</accession>
<reference evidence="2" key="1">
    <citation type="submission" date="2023-06" db="EMBL/GenBank/DDBJ databases">
        <authorList>
            <person name="Kurt Z."/>
        </authorList>
    </citation>
    <scope>NUCLEOTIDE SEQUENCE</scope>
</reference>
<feature type="region of interest" description="Disordered" evidence="1">
    <location>
        <begin position="164"/>
        <end position="214"/>
    </location>
</feature>
<comment type="caution">
    <text evidence="2">The sequence shown here is derived from an EMBL/GenBank/DDBJ whole genome shotgun (WGS) entry which is preliminary data.</text>
</comment>
<gene>
    <name evidence="3" type="ORF">HINF_LOCUS23307</name>
    <name evidence="2" type="ORF">HINF_LOCUS33243</name>
</gene>
<name>A0AA86UNI4_9EUKA</name>